<feature type="binding site" evidence="19">
    <location>
        <position position="85"/>
    </location>
    <ligand>
        <name>GTP</name>
        <dbReference type="ChEBI" id="CHEBI:37565"/>
    </ligand>
</feature>
<keyword evidence="11 20" id="KW-0808">Transferase</keyword>
<evidence type="ECO:0000256" key="4">
    <source>
        <dbReference type="ARBA" id="ARBA00003889"/>
    </source>
</evidence>
<dbReference type="Gene3D" id="3.40.50.300">
    <property type="entry name" value="P-loop containing nucleotide triphosphate hydrolases"/>
    <property type="match status" value="1"/>
</dbReference>
<dbReference type="InterPro" id="IPR003203">
    <property type="entry name" value="CobU/CobP"/>
</dbReference>
<keyword evidence="12 19" id="KW-0547">Nucleotide-binding</keyword>
<dbReference type="UniPathway" id="UPA00148">
    <property type="reaction ID" value="UER00236"/>
</dbReference>
<comment type="function">
    <text evidence="4">Catalyzes ATP-dependent phosphorylation of adenosylcobinamide and addition of GMP to adenosylcobinamide phosphate.</text>
</comment>
<comment type="caution">
    <text evidence="20">The sequence shown here is derived from an EMBL/GenBank/DDBJ whole genome shotgun (WGS) entry which is preliminary data.</text>
</comment>
<dbReference type="GO" id="GO:0009236">
    <property type="term" value="P:cobalamin biosynthetic process"/>
    <property type="evidence" value="ECO:0007669"/>
    <property type="project" value="UniProtKB-UniPathway"/>
</dbReference>
<evidence type="ECO:0000256" key="10">
    <source>
        <dbReference type="ARBA" id="ARBA00022573"/>
    </source>
</evidence>
<keyword evidence="15 19" id="KW-0342">GTP-binding</keyword>
<dbReference type="PANTHER" id="PTHR34848:SF1">
    <property type="entry name" value="BIFUNCTIONAL ADENOSYLCOBALAMIN BIOSYNTHESIS PROTEIN COBU"/>
    <property type="match status" value="1"/>
</dbReference>
<dbReference type="GO" id="GO:0043752">
    <property type="term" value="F:adenosylcobinamide kinase activity"/>
    <property type="evidence" value="ECO:0007669"/>
    <property type="project" value="UniProtKB-EC"/>
</dbReference>
<comment type="pathway">
    <text evidence="5">Cofactor biosynthesis; adenosylcobalamin biosynthesis; adenosylcobalamin from cob(II)yrinate a,c-diamide: step 6/7.</text>
</comment>
<feature type="active site" description="GMP-histidine intermediate" evidence="18">
    <location>
        <position position="52"/>
    </location>
</feature>
<dbReference type="EMBL" id="MJAT01000036">
    <property type="protein sequence ID" value="OEH84763.1"/>
    <property type="molecule type" value="Genomic_DNA"/>
</dbReference>
<dbReference type="GO" id="GO:0005525">
    <property type="term" value="F:GTP binding"/>
    <property type="evidence" value="ECO:0007669"/>
    <property type="project" value="UniProtKB-KW"/>
</dbReference>
<reference evidence="20 21" key="1">
    <citation type="submission" date="2016-09" db="EMBL/GenBank/DDBJ databases">
        <title>Desulfuribacillus arsenicus sp. nov., an obligately anaerobic, dissimilatory arsenic- and antimonate-reducing bacterium isolated from anoxic sediments.</title>
        <authorList>
            <person name="Abin C.A."/>
            <person name="Hollibaugh J.T."/>
        </authorList>
    </citation>
    <scope>NUCLEOTIDE SEQUENCE [LARGE SCALE GENOMIC DNA]</scope>
    <source>
        <strain evidence="20 21">MLFW-2</strain>
    </source>
</reference>
<evidence type="ECO:0000256" key="8">
    <source>
        <dbReference type="ARBA" id="ARBA00012016"/>
    </source>
</evidence>
<evidence type="ECO:0000256" key="11">
    <source>
        <dbReference type="ARBA" id="ARBA00022679"/>
    </source>
</evidence>
<accession>A0A1E5L415</accession>
<dbReference type="OrthoDB" id="9799422at2"/>
<evidence type="ECO:0000256" key="19">
    <source>
        <dbReference type="PIRSR" id="PIRSR006135-2"/>
    </source>
</evidence>
<evidence type="ECO:0000256" key="17">
    <source>
        <dbReference type="ARBA" id="ARBA00030571"/>
    </source>
</evidence>
<evidence type="ECO:0000256" key="9">
    <source>
        <dbReference type="ARBA" id="ARBA00012523"/>
    </source>
</evidence>
<evidence type="ECO:0000256" key="12">
    <source>
        <dbReference type="ARBA" id="ARBA00022741"/>
    </source>
</evidence>
<dbReference type="PIRSF" id="PIRSF006135">
    <property type="entry name" value="CobU"/>
    <property type="match status" value="1"/>
</dbReference>
<dbReference type="EC" id="2.7.7.62" evidence="9"/>
<evidence type="ECO:0000256" key="7">
    <source>
        <dbReference type="ARBA" id="ARBA00007490"/>
    </source>
</evidence>
<comment type="similarity">
    <text evidence="7">Belongs to the CobU/CobP family.</text>
</comment>
<dbReference type="STRING" id="1390249.BHU72_07980"/>
<keyword evidence="20" id="KW-0548">Nucleotidyltransferase</keyword>
<evidence type="ECO:0000256" key="1">
    <source>
        <dbReference type="ARBA" id="ARBA00000312"/>
    </source>
</evidence>
<evidence type="ECO:0000313" key="20">
    <source>
        <dbReference type="EMBL" id="OEH84763.1"/>
    </source>
</evidence>
<feature type="binding site" evidence="19">
    <location>
        <begin position="7"/>
        <end position="14"/>
    </location>
    <ligand>
        <name>GTP</name>
        <dbReference type="ChEBI" id="CHEBI:37565"/>
    </ligand>
</feature>
<evidence type="ECO:0000256" key="6">
    <source>
        <dbReference type="ARBA" id="ARBA00005159"/>
    </source>
</evidence>
<gene>
    <name evidence="20" type="ORF">BHU72_07980</name>
</gene>
<comment type="catalytic activity">
    <reaction evidence="1">
        <text>adenosylcob(III)inamide + ATP = adenosylcob(III)inamide phosphate + ADP + H(+)</text>
        <dbReference type="Rhea" id="RHEA:15769"/>
        <dbReference type="ChEBI" id="CHEBI:2480"/>
        <dbReference type="ChEBI" id="CHEBI:15378"/>
        <dbReference type="ChEBI" id="CHEBI:30616"/>
        <dbReference type="ChEBI" id="CHEBI:58502"/>
        <dbReference type="ChEBI" id="CHEBI:456216"/>
        <dbReference type="EC" id="2.7.1.156"/>
    </reaction>
</comment>
<dbReference type="PANTHER" id="PTHR34848">
    <property type="match status" value="1"/>
</dbReference>
<dbReference type="Pfam" id="PF02283">
    <property type="entry name" value="CobU"/>
    <property type="match status" value="1"/>
</dbReference>
<evidence type="ECO:0000256" key="16">
    <source>
        <dbReference type="ARBA" id="ARBA00029570"/>
    </source>
</evidence>
<dbReference type="EC" id="2.7.1.156" evidence="8"/>
<evidence type="ECO:0000256" key="5">
    <source>
        <dbReference type="ARBA" id="ARBA00004692"/>
    </source>
</evidence>
<keyword evidence="10" id="KW-0169">Cobalamin biosynthesis</keyword>
<comment type="catalytic activity">
    <reaction evidence="3">
        <text>adenosylcob(III)inamide + GTP = adenosylcob(III)inamide phosphate + GDP + H(+)</text>
        <dbReference type="Rhea" id="RHEA:15765"/>
        <dbReference type="ChEBI" id="CHEBI:2480"/>
        <dbReference type="ChEBI" id="CHEBI:15378"/>
        <dbReference type="ChEBI" id="CHEBI:37565"/>
        <dbReference type="ChEBI" id="CHEBI:58189"/>
        <dbReference type="ChEBI" id="CHEBI:58502"/>
        <dbReference type="EC" id="2.7.1.156"/>
    </reaction>
</comment>
<keyword evidence="21" id="KW-1185">Reference proteome</keyword>
<organism evidence="20 21">
    <name type="scientific">Desulfuribacillus stibiiarsenatis</name>
    <dbReference type="NCBI Taxonomy" id="1390249"/>
    <lineage>
        <taxon>Bacteria</taxon>
        <taxon>Bacillati</taxon>
        <taxon>Bacillota</taxon>
        <taxon>Desulfuribacillia</taxon>
        <taxon>Desulfuribacillales</taxon>
        <taxon>Desulfuribacillaceae</taxon>
        <taxon>Desulfuribacillus</taxon>
    </lineage>
</organism>
<dbReference type="RefSeq" id="WP_069702862.1">
    <property type="nucleotide sequence ID" value="NZ_MJAT01000036.1"/>
</dbReference>
<keyword evidence="13 20" id="KW-0418">Kinase</keyword>
<name>A0A1E5L415_9FIRM</name>
<dbReference type="Proteomes" id="UP000095255">
    <property type="component" value="Unassembled WGS sequence"/>
</dbReference>
<sequence length="180" mass="20629">MIYSISGGARSGKSKFAEALALQLSEKYQTEVIYIATCEFVDEEMADRVKRHVEQRPSDWKTIEEPIKLENMIASFKSENIILIDCLTLWISNLLVRNHTEEEIIERLHALCQYMKTTSHQCIFVTNEVGLGIIPSNELSRKFRDIAGLSNQILNYYADEKIFVLSGIPIDLKKISWEGV</sequence>
<evidence type="ECO:0000256" key="2">
    <source>
        <dbReference type="ARBA" id="ARBA00000711"/>
    </source>
</evidence>
<dbReference type="AlphaFoldDB" id="A0A1E5L415"/>
<evidence type="ECO:0000313" key="21">
    <source>
        <dbReference type="Proteomes" id="UP000095255"/>
    </source>
</evidence>
<keyword evidence="14" id="KW-0067">ATP-binding</keyword>
<evidence type="ECO:0000256" key="14">
    <source>
        <dbReference type="ARBA" id="ARBA00022840"/>
    </source>
</evidence>
<evidence type="ECO:0000256" key="18">
    <source>
        <dbReference type="PIRSR" id="PIRSR006135-1"/>
    </source>
</evidence>
<evidence type="ECO:0000256" key="3">
    <source>
        <dbReference type="ARBA" id="ARBA00001522"/>
    </source>
</evidence>
<dbReference type="GO" id="GO:0008820">
    <property type="term" value="F:cobinamide phosphate guanylyltransferase activity"/>
    <property type="evidence" value="ECO:0007669"/>
    <property type="project" value="UniProtKB-EC"/>
</dbReference>
<dbReference type="NCBIfam" id="NF004469">
    <property type="entry name" value="PRK05800.1"/>
    <property type="match status" value="1"/>
</dbReference>
<dbReference type="SUPFAM" id="SSF52540">
    <property type="entry name" value="P-loop containing nucleoside triphosphate hydrolases"/>
    <property type="match status" value="1"/>
</dbReference>
<proteinExistence type="inferred from homology"/>
<dbReference type="GO" id="GO:0005524">
    <property type="term" value="F:ATP binding"/>
    <property type="evidence" value="ECO:0007669"/>
    <property type="project" value="UniProtKB-KW"/>
</dbReference>
<evidence type="ECO:0000256" key="13">
    <source>
        <dbReference type="ARBA" id="ARBA00022777"/>
    </source>
</evidence>
<dbReference type="InterPro" id="IPR027417">
    <property type="entry name" value="P-loop_NTPase"/>
</dbReference>
<evidence type="ECO:0000256" key="15">
    <source>
        <dbReference type="ARBA" id="ARBA00023134"/>
    </source>
</evidence>
<protein>
    <recommendedName>
        <fullName evidence="16">Adenosylcobinamide kinase</fullName>
        <ecNumber evidence="8">2.7.1.156</ecNumber>
        <ecNumber evidence="9">2.7.7.62</ecNumber>
    </recommendedName>
    <alternativeName>
        <fullName evidence="17">Adenosylcobinamide-phosphate guanylyltransferase</fullName>
    </alternativeName>
</protein>
<comment type="pathway">
    <text evidence="6">Cofactor biosynthesis; adenosylcobalamin biosynthesis; adenosylcobalamin from cob(II)yrinate a,c-diamide: step 5/7.</text>
</comment>
<dbReference type="CDD" id="cd00544">
    <property type="entry name" value="CobU"/>
    <property type="match status" value="1"/>
</dbReference>
<comment type="catalytic activity">
    <reaction evidence="2">
        <text>adenosylcob(III)inamide phosphate + GTP + H(+) = adenosylcob(III)inamide-GDP + diphosphate</text>
        <dbReference type="Rhea" id="RHEA:22712"/>
        <dbReference type="ChEBI" id="CHEBI:15378"/>
        <dbReference type="ChEBI" id="CHEBI:33019"/>
        <dbReference type="ChEBI" id="CHEBI:37565"/>
        <dbReference type="ChEBI" id="CHEBI:58502"/>
        <dbReference type="ChEBI" id="CHEBI:60487"/>
        <dbReference type="EC" id="2.7.7.62"/>
    </reaction>
</comment>
<feature type="binding site" evidence="19">
    <location>
        <position position="64"/>
    </location>
    <ligand>
        <name>GTP</name>
        <dbReference type="ChEBI" id="CHEBI:37565"/>
    </ligand>
</feature>